<dbReference type="InterPro" id="IPR029070">
    <property type="entry name" value="Chitinase_insertion_sf"/>
</dbReference>
<evidence type="ECO:0000256" key="10">
    <source>
        <dbReference type="RuleBase" id="RU000489"/>
    </source>
</evidence>
<keyword evidence="12" id="KW-0732">Signal</keyword>
<keyword evidence="15" id="KW-1185">Reference proteome</keyword>
<dbReference type="SMART" id="SM00495">
    <property type="entry name" value="ChtBD3"/>
    <property type="match status" value="1"/>
</dbReference>
<dbReference type="GO" id="GO:0030246">
    <property type="term" value="F:carbohydrate binding"/>
    <property type="evidence" value="ECO:0007669"/>
    <property type="project" value="InterPro"/>
</dbReference>
<dbReference type="OMA" id="VNDGPAY"/>
<dbReference type="PANTHER" id="PTHR11177:SF317">
    <property type="entry name" value="CHITINASE 12-RELATED"/>
    <property type="match status" value="1"/>
</dbReference>
<dbReference type="STRING" id="5643.A0A060S411"/>
<dbReference type="InterPro" id="IPR050314">
    <property type="entry name" value="Glycosyl_Hydrlase_18"/>
</dbReference>
<dbReference type="AlphaFoldDB" id="A0A060S411"/>
<sequence length="634" mass="67583">MALSSFMRRFCLIAAAALSALVLVNATEVMQRPPTFKNHPHNVTTQHKVHPHIIHKRASSGKVQAAYFTNWGIYGANFQPTDINPTPLTHIIYAFADVSPDTGTISLTDSWSDEQKHYAGDSWNDVGNNLYGNLKQLYLLKLKQRNLKVILSIGGWTYSQYGHFSFVTDATKRATFVTNAVSLIENYGFDGIDIDFEYPTSNALASGFASLLTSLRTAFDNLQAQKGDSTPYELSAAVPAGSDNYQWLNVPVMNKALTHWNLMAYDYAGSWLTFTDNQANLYGGERTNVSTDKAIKWYIANGATPSKITMGIPLYGRAFENTNGIGASYSGIGPGTIEAGIYSYKVLPLAGATVYENLTDVTSYSYDSSKRELVSYDDPHIAQLKAQYVSDNGLGGSMFWDLSTDKTGSDSLVSTTAQVYGNLDQTLNHINFPNSKWDNIRNNMGQSTGSSSTSSRASTSSTSTRSSTSSTRASSTSKTTTKASSTTTKASSTTTKASSTTTKASSTTTKASSTKASSTSTKSTSTTSTSASSSTTKRSSTSTLRSICTPRSSTTSASSSSTSTASSTSTSASSTPTGGSGSGSCAGVAAWSSSTTYVGGNQVTYNGHLWTAKWWTYNDVPGGQAGVWTDNGSC</sequence>
<dbReference type="Pfam" id="PF02839">
    <property type="entry name" value="CBM_5_12"/>
    <property type="match status" value="1"/>
</dbReference>
<dbReference type="PANTHER" id="PTHR11177">
    <property type="entry name" value="CHITINASE"/>
    <property type="match status" value="1"/>
</dbReference>
<keyword evidence="7" id="KW-0119">Carbohydrate metabolism</keyword>
<dbReference type="FunFam" id="3.20.20.80:FF:000075">
    <property type="entry name" value="Sporulation-specific chitinase"/>
    <property type="match status" value="1"/>
</dbReference>
<reference evidence="14" key="1">
    <citation type="submission" date="2014-01" db="EMBL/GenBank/DDBJ databases">
        <title>The genome of the white-rot fungus Pycnoporus cinnabarinus: a basidiomycete model with a versatile arsenal for lignocellulosic biomass breakdown.</title>
        <authorList>
            <person name="Levasseur A."/>
            <person name="Lomascolo A."/>
            <person name="Ruiz-Duenas F.J."/>
            <person name="Uzan E."/>
            <person name="Piumi F."/>
            <person name="Kues U."/>
            <person name="Ram A.F.J."/>
            <person name="Murat C."/>
            <person name="Haon M."/>
            <person name="Benoit I."/>
            <person name="Arfi Y."/>
            <person name="Chevret D."/>
            <person name="Drula E."/>
            <person name="Kwon M.J."/>
            <person name="Gouret P."/>
            <person name="Lesage-Meessen L."/>
            <person name="Lombard V."/>
            <person name="Mariette J."/>
            <person name="Noirot C."/>
            <person name="Park J."/>
            <person name="Patyshakuliyeva A."/>
            <person name="Wieneger R.A.B."/>
            <person name="Wosten H.A.B."/>
            <person name="Martin F."/>
            <person name="Coutinho P.M."/>
            <person name="de Vries R."/>
            <person name="Martinez A.T."/>
            <person name="Klopp C."/>
            <person name="Pontarotti P."/>
            <person name="Henrissat B."/>
            <person name="Record E."/>
        </authorList>
    </citation>
    <scope>NUCLEOTIDE SEQUENCE [LARGE SCALE GENOMIC DNA]</scope>
    <source>
        <strain evidence="14">BRFM137</strain>
    </source>
</reference>
<gene>
    <name evidence="14" type="ORF">BN946_scf184992.g9</name>
</gene>
<evidence type="ECO:0000256" key="5">
    <source>
        <dbReference type="ARBA" id="ARBA00022801"/>
    </source>
</evidence>
<dbReference type="SUPFAM" id="SSF51445">
    <property type="entry name" value="(Trans)glycosidases"/>
    <property type="match status" value="1"/>
</dbReference>
<feature type="signal peptide" evidence="12">
    <location>
        <begin position="1"/>
        <end position="26"/>
    </location>
</feature>
<dbReference type="EMBL" id="CCBP010000033">
    <property type="protein sequence ID" value="CDO69060.1"/>
    <property type="molecule type" value="Genomic_DNA"/>
</dbReference>
<organism evidence="14 15">
    <name type="scientific">Pycnoporus cinnabarinus</name>
    <name type="common">Cinnabar-red polypore</name>
    <name type="synonym">Trametes cinnabarina</name>
    <dbReference type="NCBI Taxonomy" id="5643"/>
    <lineage>
        <taxon>Eukaryota</taxon>
        <taxon>Fungi</taxon>
        <taxon>Dikarya</taxon>
        <taxon>Basidiomycota</taxon>
        <taxon>Agaricomycotina</taxon>
        <taxon>Agaricomycetes</taxon>
        <taxon>Polyporales</taxon>
        <taxon>Polyporaceae</taxon>
        <taxon>Trametes</taxon>
    </lineage>
</organism>
<feature type="compositionally biased region" description="Low complexity" evidence="11">
    <location>
        <begin position="552"/>
        <end position="577"/>
    </location>
</feature>
<evidence type="ECO:0000256" key="8">
    <source>
        <dbReference type="ARBA" id="ARBA00023295"/>
    </source>
</evidence>
<evidence type="ECO:0000256" key="4">
    <source>
        <dbReference type="ARBA" id="ARBA00022525"/>
    </source>
</evidence>
<keyword evidence="5 10" id="KW-0378">Hydrolase</keyword>
<comment type="caution">
    <text evidence="14">The sequence shown here is derived from an EMBL/GenBank/DDBJ whole genome shotgun (WGS) entry which is preliminary data.</text>
</comment>
<dbReference type="Gene3D" id="3.20.20.80">
    <property type="entry name" value="Glycosidases"/>
    <property type="match status" value="1"/>
</dbReference>
<keyword evidence="6" id="KW-0146">Chitin degradation</keyword>
<dbReference type="GO" id="GO:0006032">
    <property type="term" value="P:chitin catabolic process"/>
    <property type="evidence" value="ECO:0007669"/>
    <property type="project" value="UniProtKB-KW"/>
</dbReference>
<dbReference type="InterPro" id="IPR011583">
    <property type="entry name" value="Chitinase_II/V-like_cat"/>
</dbReference>
<dbReference type="PROSITE" id="PS01095">
    <property type="entry name" value="GH18_1"/>
    <property type="match status" value="1"/>
</dbReference>
<evidence type="ECO:0000256" key="3">
    <source>
        <dbReference type="ARBA" id="ARBA00012729"/>
    </source>
</evidence>
<dbReference type="GO" id="GO:0000272">
    <property type="term" value="P:polysaccharide catabolic process"/>
    <property type="evidence" value="ECO:0007669"/>
    <property type="project" value="UniProtKB-KW"/>
</dbReference>
<name>A0A060S411_PYCCI</name>
<evidence type="ECO:0000256" key="2">
    <source>
        <dbReference type="ARBA" id="ARBA00004613"/>
    </source>
</evidence>
<dbReference type="Gene3D" id="3.10.50.10">
    <property type="match status" value="1"/>
</dbReference>
<dbReference type="SUPFAM" id="SSF51055">
    <property type="entry name" value="Carbohydrate binding domain"/>
    <property type="match status" value="1"/>
</dbReference>
<comment type="subcellular location">
    <subcellularLocation>
        <location evidence="2">Secreted</location>
    </subcellularLocation>
</comment>
<feature type="domain" description="GH18" evidence="13">
    <location>
        <begin position="62"/>
        <end position="423"/>
    </location>
</feature>
<evidence type="ECO:0000256" key="9">
    <source>
        <dbReference type="ARBA" id="ARBA00023326"/>
    </source>
</evidence>
<evidence type="ECO:0000256" key="6">
    <source>
        <dbReference type="ARBA" id="ARBA00023024"/>
    </source>
</evidence>
<evidence type="ECO:0000256" key="7">
    <source>
        <dbReference type="ARBA" id="ARBA00023277"/>
    </source>
</evidence>
<dbReference type="InterPro" id="IPR017853">
    <property type="entry name" value="GH"/>
</dbReference>
<evidence type="ECO:0000313" key="15">
    <source>
        <dbReference type="Proteomes" id="UP000029665"/>
    </source>
</evidence>
<dbReference type="SMART" id="SM00636">
    <property type="entry name" value="Glyco_18"/>
    <property type="match status" value="1"/>
</dbReference>
<feature type="region of interest" description="Disordered" evidence="11">
    <location>
        <begin position="434"/>
        <end position="585"/>
    </location>
</feature>
<dbReference type="SUPFAM" id="SSF54556">
    <property type="entry name" value="Chitinase insertion domain"/>
    <property type="match status" value="1"/>
</dbReference>
<evidence type="ECO:0000259" key="13">
    <source>
        <dbReference type="PROSITE" id="PS51910"/>
    </source>
</evidence>
<accession>A0A060S411</accession>
<dbReference type="HOGENOM" id="CLU_002833_1_0_1"/>
<dbReference type="CDD" id="cd12215">
    <property type="entry name" value="ChiC_BD"/>
    <property type="match status" value="1"/>
</dbReference>
<dbReference type="InterPro" id="IPR036573">
    <property type="entry name" value="CBM_sf_5/12"/>
</dbReference>
<evidence type="ECO:0000256" key="12">
    <source>
        <dbReference type="SAM" id="SignalP"/>
    </source>
</evidence>
<dbReference type="EC" id="3.2.1.14" evidence="3"/>
<dbReference type="Gene3D" id="2.10.10.20">
    <property type="entry name" value="Carbohydrate-binding module superfamily 5/12"/>
    <property type="match status" value="1"/>
</dbReference>
<keyword evidence="9" id="KW-0624">Polysaccharide degradation</keyword>
<evidence type="ECO:0000256" key="11">
    <source>
        <dbReference type="SAM" id="MobiDB-lite"/>
    </source>
</evidence>
<dbReference type="InterPro" id="IPR001579">
    <property type="entry name" value="Glyco_hydro_18_chit_AS"/>
</dbReference>
<feature type="chain" id="PRO_5001591934" description="chitinase" evidence="12">
    <location>
        <begin position="27"/>
        <end position="634"/>
    </location>
</feature>
<dbReference type="Pfam" id="PF00704">
    <property type="entry name" value="Glyco_hydro_18"/>
    <property type="match status" value="1"/>
</dbReference>
<dbReference type="PROSITE" id="PS51910">
    <property type="entry name" value="GH18_2"/>
    <property type="match status" value="1"/>
</dbReference>
<feature type="compositionally biased region" description="Low complexity" evidence="11">
    <location>
        <begin position="450"/>
        <end position="543"/>
    </location>
</feature>
<dbReference type="InterPro" id="IPR001223">
    <property type="entry name" value="Glyco_hydro18_cat"/>
</dbReference>
<dbReference type="Proteomes" id="UP000029665">
    <property type="component" value="Unassembled WGS sequence"/>
</dbReference>
<keyword evidence="4" id="KW-0964">Secreted</keyword>
<dbReference type="GO" id="GO:0008061">
    <property type="term" value="F:chitin binding"/>
    <property type="evidence" value="ECO:0007669"/>
    <property type="project" value="InterPro"/>
</dbReference>
<keyword evidence="8 10" id="KW-0326">Glycosidase</keyword>
<feature type="compositionally biased region" description="Polar residues" evidence="11">
    <location>
        <begin position="434"/>
        <end position="449"/>
    </location>
</feature>
<evidence type="ECO:0000256" key="1">
    <source>
        <dbReference type="ARBA" id="ARBA00000822"/>
    </source>
</evidence>
<proteinExistence type="predicted"/>
<evidence type="ECO:0000313" key="14">
    <source>
        <dbReference type="EMBL" id="CDO69060.1"/>
    </source>
</evidence>
<dbReference type="GO" id="GO:0008843">
    <property type="term" value="F:endochitinase activity"/>
    <property type="evidence" value="ECO:0007669"/>
    <property type="project" value="UniProtKB-EC"/>
</dbReference>
<dbReference type="CDD" id="cd06548">
    <property type="entry name" value="GH18_chitinase"/>
    <property type="match status" value="1"/>
</dbReference>
<dbReference type="OrthoDB" id="76388at2759"/>
<dbReference type="GO" id="GO:0005576">
    <property type="term" value="C:extracellular region"/>
    <property type="evidence" value="ECO:0007669"/>
    <property type="project" value="UniProtKB-SubCell"/>
</dbReference>
<protein>
    <recommendedName>
        <fullName evidence="3">chitinase</fullName>
        <ecNumber evidence="3">3.2.1.14</ecNumber>
    </recommendedName>
</protein>
<dbReference type="InterPro" id="IPR003610">
    <property type="entry name" value="CBM5/12"/>
</dbReference>
<comment type="catalytic activity">
    <reaction evidence="1">
        <text>Random endo-hydrolysis of N-acetyl-beta-D-glucosaminide (1-&gt;4)-beta-linkages in chitin and chitodextrins.</text>
        <dbReference type="EC" id="3.2.1.14"/>
    </reaction>
</comment>